<proteinExistence type="predicted"/>
<name>A0A0R1NY77_9LACO</name>
<evidence type="ECO:0000259" key="1">
    <source>
        <dbReference type="Pfam" id="PF13460"/>
    </source>
</evidence>
<feature type="domain" description="NAD(P)-binding" evidence="1">
    <location>
        <begin position="25"/>
        <end position="206"/>
    </location>
</feature>
<dbReference type="PANTHER" id="PTHR15020:SF50">
    <property type="entry name" value="UPF0659 PROTEIN YMR090W"/>
    <property type="match status" value="1"/>
</dbReference>
<dbReference type="InterPro" id="IPR016040">
    <property type="entry name" value="NAD(P)-bd_dom"/>
</dbReference>
<keyword evidence="3" id="KW-1185">Reference proteome</keyword>
<dbReference type="SUPFAM" id="SSF51735">
    <property type="entry name" value="NAD(P)-binding Rossmann-fold domains"/>
    <property type="match status" value="1"/>
</dbReference>
<organism evidence="2 3">
    <name type="scientific">Lentilactobacillus kisonensis DSM 19906 = JCM 15041</name>
    <dbReference type="NCBI Taxonomy" id="1423766"/>
    <lineage>
        <taxon>Bacteria</taxon>
        <taxon>Bacillati</taxon>
        <taxon>Bacillota</taxon>
        <taxon>Bacilli</taxon>
        <taxon>Lactobacillales</taxon>
        <taxon>Lactobacillaceae</taxon>
        <taxon>Lentilactobacillus</taxon>
    </lineage>
</organism>
<evidence type="ECO:0000313" key="3">
    <source>
        <dbReference type="Proteomes" id="UP000051439"/>
    </source>
</evidence>
<dbReference type="PATRIC" id="fig|1423766.4.peg.801"/>
<dbReference type="Gene3D" id="3.40.50.720">
    <property type="entry name" value="NAD(P)-binding Rossmann-like Domain"/>
    <property type="match status" value="1"/>
</dbReference>
<comment type="caution">
    <text evidence="2">The sequence shown here is derived from an EMBL/GenBank/DDBJ whole genome shotgun (WGS) entry which is preliminary data.</text>
</comment>
<dbReference type="EMBL" id="AZEB01000015">
    <property type="protein sequence ID" value="KRL21448.1"/>
    <property type="molecule type" value="Genomic_DNA"/>
</dbReference>
<dbReference type="Pfam" id="PF13460">
    <property type="entry name" value="NAD_binding_10"/>
    <property type="match status" value="1"/>
</dbReference>
<dbReference type="PANTHER" id="PTHR15020">
    <property type="entry name" value="FLAVIN REDUCTASE-RELATED"/>
    <property type="match status" value="1"/>
</dbReference>
<dbReference type="Proteomes" id="UP000051439">
    <property type="component" value="Unassembled WGS sequence"/>
</dbReference>
<protein>
    <submittedName>
        <fullName evidence="2">NAD dependent epimerase dehydratase family protein</fullName>
    </submittedName>
</protein>
<reference evidence="2 3" key="1">
    <citation type="journal article" date="2015" name="Genome Announc.">
        <title>Expanding the biotechnology potential of lactobacilli through comparative genomics of 213 strains and associated genera.</title>
        <authorList>
            <person name="Sun Z."/>
            <person name="Harris H.M."/>
            <person name="McCann A."/>
            <person name="Guo C."/>
            <person name="Argimon S."/>
            <person name="Zhang W."/>
            <person name="Yang X."/>
            <person name="Jeffery I.B."/>
            <person name="Cooney J.C."/>
            <person name="Kagawa T.F."/>
            <person name="Liu W."/>
            <person name="Song Y."/>
            <person name="Salvetti E."/>
            <person name="Wrobel A."/>
            <person name="Rasinkangas P."/>
            <person name="Parkhill J."/>
            <person name="Rea M.C."/>
            <person name="O'Sullivan O."/>
            <person name="Ritari J."/>
            <person name="Douillard F.P."/>
            <person name="Paul Ross R."/>
            <person name="Yang R."/>
            <person name="Briner A.E."/>
            <person name="Felis G.E."/>
            <person name="de Vos W.M."/>
            <person name="Barrangou R."/>
            <person name="Klaenhammer T.R."/>
            <person name="Caufield P.W."/>
            <person name="Cui Y."/>
            <person name="Zhang H."/>
            <person name="O'Toole P.W."/>
        </authorList>
    </citation>
    <scope>NUCLEOTIDE SEQUENCE [LARGE SCALE GENOMIC DNA]</scope>
    <source>
        <strain evidence="2 3">DSM 19906</strain>
    </source>
</reference>
<gene>
    <name evidence="2" type="ORF">FC98_GL000783</name>
</gene>
<sequence>MFRFLTAWIRSLSIRRIPMKIIVIGATGRVGSTVVSKLAARPDIEVYAGARHPEKVPAADNVTPFHIDLHDTKDDIKESLPEAGKLIFTAGSGGKDLLQVDLNGAVKIMKAAEEKGILRFVMLSSKGSLTPDLFSGKNPSPLANYLIAKYYADEWLMNNTHLQYTILQPTALVDKPGSGKVSLGNYTTNETSIENVAEVLIGLAEHNSSVGEIIEMSTGNEPIPEAINHLS</sequence>
<accession>A0A0R1NY77</accession>
<dbReference type="InterPro" id="IPR036291">
    <property type="entry name" value="NAD(P)-bd_dom_sf"/>
</dbReference>
<evidence type="ECO:0000313" key="2">
    <source>
        <dbReference type="EMBL" id="KRL21448.1"/>
    </source>
</evidence>
<dbReference type="AlphaFoldDB" id="A0A0R1NY77"/>